<dbReference type="InterPro" id="IPR043128">
    <property type="entry name" value="Rev_trsase/Diguanyl_cyclase"/>
</dbReference>
<sequence>MSIGVASFLHAYDLAGVVAQADLRLYQAKARGRNQLVAEGGG</sequence>
<dbReference type="EMBL" id="CP149782">
    <property type="protein sequence ID" value="WYF43458.1"/>
    <property type="molecule type" value="Genomic_DNA"/>
</dbReference>
<accession>A0AAU6PZN1</accession>
<evidence type="ECO:0000259" key="1">
    <source>
        <dbReference type="PROSITE" id="PS50887"/>
    </source>
</evidence>
<evidence type="ECO:0000313" key="2">
    <source>
        <dbReference type="EMBL" id="WYF43458.1"/>
    </source>
</evidence>
<organism evidence="2">
    <name type="scientific">Deinococcus sp. VB142</name>
    <dbReference type="NCBI Taxonomy" id="3112952"/>
    <lineage>
        <taxon>Bacteria</taxon>
        <taxon>Thermotogati</taxon>
        <taxon>Deinococcota</taxon>
        <taxon>Deinococci</taxon>
        <taxon>Deinococcales</taxon>
        <taxon>Deinococcaceae</taxon>
        <taxon>Deinococcus</taxon>
    </lineage>
</organism>
<dbReference type="PROSITE" id="PS50887">
    <property type="entry name" value="GGDEF"/>
    <property type="match status" value="1"/>
</dbReference>
<proteinExistence type="predicted"/>
<feature type="domain" description="GGDEF" evidence="1">
    <location>
        <begin position="1"/>
        <end position="41"/>
    </location>
</feature>
<dbReference type="SUPFAM" id="SSF55073">
    <property type="entry name" value="Nucleotide cyclase"/>
    <property type="match status" value="1"/>
</dbReference>
<name>A0AAU6PZN1_9DEIO</name>
<gene>
    <name evidence="2" type="ORF">WDJ50_08450</name>
</gene>
<dbReference type="InterPro" id="IPR000160">
    <property type="entry name" value="GGDEF_dom"/>
</dbReference>
<reference evidence="2" key="1">
    <citation type="submission" date="2024-03" db="EMBL/GenBank/DDBJ databases">
        <title>Deinococcus weizhi sp. nov., isolated from human skin.</title>
        <authorList>
            <person name="Wei Z."/>
            <person name="Tian F."/>
            <person name="Yang C."/>
            <person name="Xin L.T."/>
            <person name="Wen Z.J."/>
            <person name="Lan K.C."/>
            <person name="Yu L."/>
            <person name="Zhe W."/>
            <person name="Dan F.D."/>
            <person name="Jun W."/>
            <person name="Rui Z."/>
            <person name="Yong X.J."/>
            <person name="Ting Y."/>
            <person name="Wei X."/>
            <person name="Xu Z.G."/>
            <person name="Xin Z."/>
            <person name="Dong F.G."/>
            <person name="Ni X.M."/>
            <person name="Zheng M.G."/>
            <person name="Chun Y."/>
            <person name="Qian W.X."/>
        </authorList>
    </citation>
    <scope>NUCLEOTIDE SEQUENCE</scope>
    <source>
        <strain evidence="2">VB142</strain>
    </source>
</reference>
<protein>
    <recommendedName>
        <fullName evidence="1">GGDEF domain-containing protein</fullName>
    </recommendedName>
</protein>
<dbReference type="InterPro" id="IPR029787">
    <property type="entry name" value="Nucleotide_cyclase"/>
</dbReference>
<dbReference type="Gene3D" id="3.30.70.270">
    <property type="match status" value="1"/>
</dbReference>
<dbReference type="RefSeq" id="WP_339094149.1">
    <property type="nucleotide sequence ID" value="NZ_CP149782.1"/>
</dbReference>
<dbReference type="AlphaFoldDB" id="A0AAU6PZN1"/>